<evidence type="ECO:0000313" key="2">
    <source>
        <dbReference type="EMBL" id="KAF5688601.1"/>
    </source>
</evidence>
<evidence type="ECO:0000313" key="3">
    <source>
        <dbReference type="Proteomes" id="UP000562682"/>
    </source>
</evidence>
<accession>A0A8H5UGB1</accession>
<dbReference type="Proteomes" id="UP000562682">
    <property type="component" value="Unassembled WGS sequence"/>
</dbReference>
<sequence>MLLSHLSIFLFAACGTSCTAPEPHTHDNKEDQTQANQQAYIKPLPCNAIIPAPSEQITSQRFHQFVNDFIVKKDLSGAFSLISSNYINHHPGADNGPDAAWEILSPIWPDTIFQLRRTLFKGNFGWLNYHSSTAGEIIDKFRWENGCIVEHILFKWDDGEVWPTDLVHKELYPKKKHLVERLLQLELSNEHGGPTLIFRSRDSKLDPGWQDEAMESMRWACTDCLRLLSHKCFDHQFLLRLGYRKPLPSSGAARMITTWEHRPGWRPQHRLMRDSEAYRLEKSRRALYFFAVTKGVMCDVEGDPAEHLDVLDVSDLVGFEKLFEKEFRDMDDEEQLELFDGIALSIENDDCGKKRYLRNCNECRFRKGLFSYTRCLVGTRGRRELAGYLKKWILRLLDNRLSVVSSRICQDFNSHHYTPVGHLPQLEVGEWRVLLEQTPWFNPGENLSLLRVDLDLINTRRRQWKDLLDRAKESDTENSLPEVLGGLYDEWVSHSEAIESEWKWLMGCKDEIEDNPEILVDWALERDGAAFA</sequence>
<protein>
    <submittedName>
        <fullName evidence="2">Uncharacterized protein</fullName>
    </submittedName>
</protein>
<dbReference type="InterPro" id="IPR032710">
    <property type="entry name" value="NTF2-like_dom_sf"/>
</dbReference>
<organism evidence="2 3">
    <name type="scientific">Fusarium denticulatum</name>
    <dbReference type="NCBI Taxonomy" id="48507"/>
    <lineage>
        <taxon>Eukaryota</taxon>
        <taxon>Fungi</taxon>
        <taxon>Dikarya</taxon>
        <taxon>Ascomycota</taxon>
        <taxon>Pezizomycotina</taxon>
        <taxon>Sordariomycetes</taxon>
        <taxon>Hypocreomycetidae</taxon>
        <taxon>Hypocreales</taxon>
        <taxon>Nectriaceae</taxon>
        <taxon>Fusarium</taxon>
        <taxon>Fusarium fujikuroi species complex</taxon>
    </lineage>
</organism>
<feature type="chain" id="PRO_5034552303" evidence="1">
    <location>
        <begin position="19"/>
        <end position="532"/>
    </location>
</feature>
<name>A0A8H5UGB1_9HYPO</name>
<gene>
    <name evidence="2" type="ORF">FDENT_4821</name>
</gene>
<dbReference type="Gene3D" id="3.10.450.50">
    <property type="match status" value="1"/>
</dbReference>
<comment type="caution">
    <text evidence="2">The sequence shown here is derived from an EMBL/GenBank/DDBJ whole genome shotgun (WGS) entry which is preliminary data.</text>
</comment>
<reference evidence="2 3" key="1">
    <citation type="submission" date="2020-05" db="EMBL/GenBank/DDBJ databases">
        <title>Identification and distribution of gene clusters putatively required for synthesis of sphingolipid metabolism inhibitors in phylogenetically diverse species of the filamentous fungus Fusarium.</title>
        <authorList>
            <person name="Kim H.-S."/>
            <person name="Busman M."/>
            <person name="Brown D.W."/>
            <person name="Divon H."/>
            <person name="Uhlig S."/>
            <person name="Proctor R.H."/>
        </authorList>
    </citation>
    <scope>NUCLEOTIDE SEQUENCE [LARGE SCALE GENOMIC DNA]</scope>
    <source>
        <strain evidence="2 3">NRRL 25311</strain>
    </source>
</reference>
<keyword evidence="1" id="KW-0732">Signal</keyword>
<dbReference type="AlphaFoldDB" id="A0A8H5UGB1"/>
<keyword evidence="3" id="KW-1185">Reference proteome</keyword>
<evidence type="ECO:0000256" key="1">
    <source>
        <dbReference type="SAM" id="SignalP"/>
    </source>
</evidence>
<dbReference type="EMBL" id="JAAOAK010000116">
    <property type="protein sequence ID" value="KAF5688601.1"/>
    <property type="molecule type" value="Genomic_DNA"/>
</dbReference>
<feature type="signal peptide" evidence="1">
    <location>
        <begin position="1"/>
        <end position="18"/>
    </location>
</feature>
<proteinExistence type="predicted"/>
<dbReference type="SUPFAM" id="SSF54427">
    <property type="entry name" value="NTF2-like"/>
    <property type="match status" value="1"/>
</dbReference>